<dbReference type="EMBL" id="JABYQT010000006">
    <property type="protein sequence ID" value="MBZ5488156.1"/>
    <property type="molecule type" value="Genomic_DNA"/>
</dbReference>
<gene>
    <name evidence="1" type="primary">modA</name>
    <name evidence="1" type="ORF">HW452_11535</name>
</gene>
<sequence length="275" mass="29521">MNNHVIHGAILATALVWLPNLAQATERLHIAAAASLTDALNEAIDVYETEHDVQVTPVYASSSTLARQIANGSPADLFLSANVVWMDWLENQGVNVQQRLDLLHNRLALVSARDTLPEHFTPGSGAPVVSLLQDQERLSVGDPDHVPAGIYTQQALEALGEWSELAPRLARGNDVRAALTLVERQETPVGVVYQTDALASGAVRILGLFPADSHAPITYPIALIDAEQKEAAVALRAWLASEEALAIFTRYGFTPDDSAPDESVADESVAETKAP</sequence>
<keyword evidence="2" id="KW-1185">Reference proteome</keyword>
<name>A0ACC5VV64_9GAMM</name>
<evidence type="ECO:0000313" key="2">
    <source>
        <dbReference type="Proteomes" id="UP001319846"/>
    </source>
</evidence>
<accession>A0ACC5VV64</accession>
<protein>
    <submittedName>
        <fullName evidence="1">Molybdate ABC transporter substrate-binding protein</fullName>
    </submittedName>
</protein>
<comment type="caution">
    <text evidence="1">The sequence shown here is derived from an EMBL/GenBank/DDBJ whole genome shotgun (WGS) entry which is preliminary data.</text>
</comment>
<dbReference type="Proteomes" id="UP001319846">
    <property type="component" value="Unassembled WGS sequence"/>
</dbReference>
<reference evidence="1" key="1">
    <citation type="submission" date="2020-06" db="EMBL/GenBank/DDBJ databases">
        <title>Whole Genome Sequence of Halomonas aquamarina MB598.</title>
        <authorList>
            <person name="Pervaiz M."/>
            <person name="Fariq A."/>
            <person name="Yasmin A."/>
            <person name="Welch M."/>
        </authorList>
    </citation>
    <scope>NUCLEOTIDE SEQUENCE</scope>
    <source>
        <strain evidence="1">MB598</strain>
    </source>
</reference>
<organism evidence="1 2">
    <name type="scientific">Vreelandella aquamarina</name>
    <dbReference type="NCBI Taxonomy" id="77097"/>
    <lineage>
        <taxon>Bacteria</taxon>
        <taxon>Pseudomonadati</taxon>
        <taxon>Pseudomonadota</taxon>
        <taxon>Gammaproteobacteria</taxon>
        <taxon>Oceanospirillales</taxon>
        <taxon>Halomonadaceae</taxon>
        <taxon>Vreelandella</taxon>
    </lineage>
</organism>
<evidence type="ECO:0000313" key="1">
    <source>
        <dbReference type="EMBL" id="MBZ5488156.1"/>
    </source>
</evidence>
<proteinExistence type="predicted"/>